<proteinExistence type="predicted"/>
<dbReference type="AlphaFoldDB" id="A0A7C8MFV2"/>
<evidence type="ECO:0000313" key="2">
    <source>
        <dbReference type="EMBL" id="KAF2874323.1"/>
    </source>
</evidence>
<sequence length="120" mass="13696">MQSPTAHSYDNKVTWRLEENGDKKNGIPTFLRAAVLLRRIDDVPFSLTVEVRTQVDFLTKLEMLFGKEKPDPIDPVQIGPELDLEDTNPDKVDIDQASRMKMETLDLSRQAKVELLSEVL</sequence>
<accession>A0A7C8MFV2</accession>
<evidence type="ECO:0000313" key="3">
    <source>
        <dbReference type="Proteomes" id="UP000481861"/>
    </source>
</evidence>
<dbReference type="Proteomes" id="UP000481861">
    <property type="component" value="Unassembled WGS sequence"/>
</dbReference>
<organism evidence="2 3">
    <name type="scientific">Massariosphaeria phaeospora</name>
    <dbReference type="NCBI Taxonomy" id="100035"/>
    <lineage>
        <taxon>Eukaryota</taxon>
        <taxon>Fungi</taxon>
        <taxon>Dikarya</taxon>
        <taxon>Ascomycota</taxon>
        <taxon>Pezizomycotina</taxon>
        <taxon>Dothideomycetes</taxon>
        <taxon>Pleosporomycetidae</taxon>
        <taxon>Pleosporales</taxon>
        <taxon>Pleosporales incertae sedis</taxon>
        <taxon>Massariosphaeria</taxon>
    </lineage>
</organism>
<name>A0A7C8MFV2_9PLEO</name>
<protein>
    <submittedName>
        <fullName evidence="2">Uncharacterized protein</fullName>
    </submittedName>
</protein>
<dbReference type="EMBL" id="JAADJZ010000006">
    <property type="protein sequence ID" value="KAF2874323.1"/>
    <property type="molecule type" value="Genomic_DNA"/>
</dbReference>
<keyword evidence="3" id="KW-1185">Reference proteome</keyword>
<evidence type="ECO:0000256" key="1">
    <source>
        <dbReference type="SAM" id="MobiDB-lite"/>
    </source>
</evidence>
<dbReference type="OrthoDB" id="3796612at2759"/>
<gene>
    <name evidence="2" type="ORF">BDV95DRAFT_616844</name>
</gene>
<feature type="region of interest" description="Disordered" evidence="1">
    <location>
        <begin position="69"/>
        <end position="89"/>
    </location>
</feature>
<reference evidence="2 3" key="1">
    <citation type="submission" date="2020-01" db="EMBL/GenBank/DDBJ databases">
        <authorList>
            <consortium name="DOE Joint Genome Institute"/>
            <person name="Haridas S."/>
            <person name="Albert R."/>
            <person name="Binder M."/>
            <person name="Bloem J."/>
            <person name="Labutti K."/>
            <person name="Salamov A."/>
            <person name="Andreopoulos B."/>
            <person name="Baker S.E."/>
            <person name="Barry K."/>
            <person name="Bills G."/>
            <person name="Bluhm B.H."/>
            <person name="Cannon C."/>
            <person name="Castanera R."/>
            <person name="Culley D.E."/>
            <person name="Daum C."/>
            <person name="Ezra D."/>
            <person name="Gonzalez J.B."/>
            <person name="Henrissat B."/>
            <person name="Kuo A."/>
            <person name="Liang C."/>
            <person name="Lipzen A."/>
            <person name="Lutzoni F."/>
            <person name="Magnuson J."/>
            <person name="Mondo S."/>
            <person name="Nolan M."/>
            <person name="Ohm R."/>
            <person name="Pangilinan J."/>
            <person name="Park H.-J.H."/>
            <person name="Ramirez L."/>
            <person name="Alfaro M."/>
            <person name="Sun H."/>
            <person name="Tritt A."/>
            <person name="Yoshinaga Y."/>
            <person name="Zwiers L.-H.L."/>
            <person name="Turgeon B.G."/>
            <person name="Goodwin S.B."/>
            <person name="Spatafora J.W."/>
            <person name="Crous P.W."/>
            <person name="Grigoriev I.V."/>
        </authorList>
    </citation>
    <scope>NUCLEOTIDE SEQUENCE [LARGE SCALE GENOMIC DNA]</scope>
    <source>
        <strain evidence="2 3">CBS 611.86</strain>
    </source>
</reference>
<comment type="caution">
    <text evidence="2">The sequence shown here is derived from an EMBL/GenBank/DDBJ whole genome shotgun (WGS) entry which is preliminary data.</text>
</comment>